<gene>
    <name evidence="2" type="ORF">PR003_g30078</name>
</gene>
<dbReference type="AlphaFoldDB" id="A0A6A4BEP1"/>
<accession>A0A6A4BEP1</accession>
<sequence>MWLAGDRVLRLQGFVTVGSRRYLEWQNLALQATTNAKVSEKYQHPEQPDLPAVERPTYPTPRAILRKSNPGSDRRLRSGEQSFVLPVQVAVGLPGPEVDVGEPTPTPRNGDLESTTSPDLGGQRVDGAVDESESQSVMGATSDSEEGRK</sequence>
<feature type="region of interest" description="Disordered" evidence="1">
    <location>
        <begin position="39"/>
        <end position="149"/>
    </location>
</feature>
<evidence type="ECO:0000313" key="2">
    <source>
        <dbReference type="EMBL" id="KAE9272848.1"/>
    </source>
</evidence>
<keyword evidence="3" id="KW-1185">Reference proteome</keyword>
<dbReference type="Proteomes" id="UP000434957">
    <property type="component" value="Unassembled WGS sequence"/>
</dbReference>
<name>A0A6A4BEP1_9STRA</name>
<proteinExistence type="predicted"/>
<reference evidence="2 3" key="1">
    <citation type="submission" date="2018-08" db="EMBL/GenBank/DDBJ databases">
        <title>Genomic investigation of the strawberry pathogen Phytophthora fragariae indicates pathogenicity is determined by transcriptional variation in three key races.</title>
        <authorList>
            <person name="Adams T.M."/>
            <person name="Armitage A.D."/>
            <person name="Sobczyk M.K."/>
            <person name="Bates H.J."/>
            <person name="Dunwell J.M."/>
            <person name="Nellist C.F."/>
            <person name="Harrison R.J."/>
        </authorList>
    </citation>
    <scope>NUCLEOTIDE SEQUENCE [LARGE SCALE GENOMIC DNA]</scope>
    <source>
        <strain evidence="2 3">SCRP333</strain>
    </source>
</reference>
<dbReference type="EMBL" id="QXFT01005393">
    <property type="protein sequence ID" value="KAE9272848.1"/>
    <property type="molecule type" value="Genomic_DNA"/>
</dbReference>
<evidence type="ECO:0000256" key="1">
    <source>
        <dbReference type="SAM" id="MobiDB-lite"/>
    </source>
</evidence>
<evidence type="ECO:0000313" key="3">
    <source>
        <dbReference type="Proteomes" id="UP000434957"/>
    </source>
</evidence>
<organism evidence="2 3">
    <name type="scientific">Phytophthora rubi</name>
    <dbReference type="NCBI Taxonomy" id="129364"/>
    <lineage>
        <taxon>Eukaryota</taxon>
        <taxon>Sar</taxon>
        <taxon>Stramenopiles</taxon>
        <taxon>Oomycota</taxon>
        <taxon>Peronosporomycetes</taxon>
        <taxon>Peronosporales</taxon>
        <taxon>Peronosporaceae</taxon>
        <taxon>Phytophthora</taxon>
    </lineage>
</organism>
<comment type="caution">
    <text evidence="2">The sequence shown here is derived from an EMBL/GenBank/DDBJ whole genome shotgun (WGS) entry which is preliminary data.</text>
</comment>
<protein>
    <submittedName>
        <fullName evidence="2">Uncharacterized protein</fullName>
    </submittedName>
</protein>